<proteinExistence type="inferred from homology"/>
<dbReference type="SMART" id="SM00116">
    <property type="entry name" value="CBS"/>
    <property type="match status" value="2"/>
</dbReference>
<dbReference type="GO" id="GO:0050660">
    <property type="term" value="F:flavin adenine dinucleotide binding"/>
    <property type="evidence" value="ECO:0007669"/>
    <property type="project" value="InterPro"/>
</dbReference>
<evidence type="ECO:0000256" key="5">
    <source>
        <dbReference type="ARBA" id="ARBA00022737"/>
    </source>
</evidence>
<keyword evidence="8 10" id="KW-0472">Membrane</keyword>
<dbReference type="PANTHER" id="PTHR43099:SF2">
    <property type="entry name" value="UPF0053 PROTEIN YRKA"/>
    <property type="match status" value="1"/>
</dbReference>
<dbReference type="Proteomes" id="UP000184241">
    <property type="component" value="Unassembled WGS sequence"/>
</dbReference>
<keyword evidence="5" id="KW-0677">Repeat</keyword>
<dbReference type="Gene3D" id="3.10.580.10">
    <property type="entry name" value="CBS-domain"/>
    <property type="match status" value="1"/>
</dbReference>
<evidence type="ECO:0000259" key="13">
    <source>
        <dbReference type="PROSITE" id="PS51846"/>
    </source>
</evidence>
<evidence type="ECO:0000259" key="12">
    <source>
        <dbReference type="PROSITE" id="PS51371"/>
    </source>
</evidence>
<dbReference type="InterPro" id="IPR051676">
    <property type="entry name" value="UPF0053_domain"/>
</dbReference>
<dbReference type="InterPro" id="IPR016169">
    <property type="entry name" value="FAD-bd_PCMH_sub2"/>
</dbReference>
<dbReference type="CDD" id="cd04590">
    <property type="entry name" value="CBS_pair_CorC_HlyC_assoc"/>
    <property type="match status" value="1"/>
</dbReference>
<dbReference type="Pfam" id="PF03471">
    <property type="entry name" value="CorC_HlyC"/>
    <property type="match status" value="1"/>
</dbReference>
<evidence type="ECO:0000256" key="3">
    <source>
        <dbReference type="ARBA" id="ARBA00022475"/>
    </source>
</evidence>
<dbReference type="SMART" id="SM01091">
    <property type="entry name" value="CorC_HlyC"/>
    <property type="match status" value="1"/>
</dbReference>
<feature type="transmembrane region" description="Helical" evidence="11">
    <location>
        <begin position="6"/>
        <end position="30"/>
    </location>
</feature>
<dbReference type="InterPro" id="IPR000644">
    <property type="entry name" value="CBS_dom"/>
</dbReference>
<keyword evidence="6 10" id="KW-1133">Transmembrane helix</keyword>
<dbReference type="AlphaFoldDB" id="A0A1M5ZWS0"/>
<name>A0A1M5ZWS0_9CLOT</name>
<evidence type="ECO:0000256" key="4">
    <source>
        <dbReference type="ARBA" id="ARBA00022692"/>
    </source>
</evidence>
<evidence type="ECO:0000256" key="2">
    <source>
        <dbReference type="ARBA" id="ARBA00006337"/>
    </source>
</evidence>
<evidence type="ECO:0000256" key="1">
    <source>
        <dbReference type="ARBA" id="ARBA00004651"/>
    </source>
</evidence>
<feature type="transmembrane region" description="Helical" evidence="11">
    <location>
        <begin position="61"/>
        <end position="83"/>
    </location>
</feature>
<feature type="domain" description="CBS" evidence="12">
    <location>
        <begin position="220"/>
        <end position="280"/>
    </location>
</feature>
<dbReference type="Pfam" id="PF00571">
    <property type="entry name" value="CBS"/>
    <property type="match status" value="2"/>
</dbReference>
<dbReference type="InterPro" id="IPR005170">
    <property type="entry name" value="Transptr-assoc_dom"/>
</dbReference>
<dbReference type="RefSeq" id="WP_073021553.1">
    <property type="nucleotide sequence ID" value="NZ_FQXU01000011.1"/>
</dbReference>
<evidence type="ECO:0000256" key="8">
    <source>
        <dbReference type="ARBA" id="ARBA00023136"/>
    </source>
</evidence>
<reference evidence="14 15" key="1">
    <citation type="submission" date="2016-11" db="EMBL/GenBank/DDBJ databases">
        <authorList>
            <person name="Jaros S."/>
            <person name="Januszkiewicz K."/>
            <person name="Wedrychowicz H."/>
        </authorList>
    </citation>
    <scope>NUCLEOTIDE SEQUENCE [LARGE SCALE GENOMIC DNA]</scope>
    <source>
        <strain evidence="14 15">DSM 6191</strain>
    </source>
</reference>
<gene>
    <name evidence="14" type="ORF">SAMN02745941_03490</name>
</gene>
<dbReference type="PROSITE" id="PS51371">
    <property type="entry name" value="CBS"/>
    <property type="match status" value="2"/>
</dbReference>
<dbReference type="SUPFAM" id="SSF56176">
    <property type="entry name" value="FAD-binding/transporter-associated domain-like"/>
    <property type="match status" value="1"/>
</dbReference>
<evidence type="ECO:0000256" key="9">
    <source>
        <dbReference type="PROSITE-ProRule" id="PRU00703"/>
    </source>
</evidence>
<dbReference type="InterPro" id="IPR036318">
    <property type="entry name" value="FAD-bd_PCMH-like_sf"/>
</dbReference>
<evidence type="ECO:0000256" key="6">
    <source>
        <dbReference type="ARBA" id="ARBA00022989"/>
    </source>
</evidence>
<protein>
    <submittedName>
        <fullName evidence="14">Putative hemolysin</fullName>
    </submittedName>
</protein>
<organism evidence="14 15">
    <name type="scientific">Clostridium intestinale DSM 6191</name>
    <dbReference type="NCBI Taxonomy" id="1121320"/>
    <lineage>
        <taxon>Bacteria</taxon>
        <taxon>Bacillati</taxon>
        <taxon>Bacillota</taxon>
        <taxon>Clostridia</taxon>
        <taxon>Eubacteriales</taxon>
        <taxon>Clostridiaceae</taxon>
        <taxon>Clostridium</taxon>
    </lineage>
</organism>
<dbReference type="PANTHER" id="PTHR43099">
    <property type="entry name" value="UPF0053 PROTEIN YRKA"/>
    <property type="match status" value="1"/>
</dbReference>
<dbReference type="SUPFAM" id="SSF54631">
    <property type="entry name" value="CBS-domain pair"/>
    <property type="match status" value="1"/>
</dbReference>
<comment type="similarity">
    <text evidence="2">Belongs to the UPF0053 family.</text>
</comment>
<dbReference type="Pfam" id="PF01595">
    <property type="entry name" value="CNNM"/>
    <property type="match status" value="1"/>
</dbReference>
<accession>A0A1M5ZWS0</accession>
<dbReference type="GO" id="GO:0005886">
    <property type="term" value="C:plasma membrane"/>
    <property type="evidence" value="ECO:0007669"/>
    <property type="project" value="UniProtKB-SubCell"/>
</dbReference>
<dbReference type="PROSITE" id="PS51846">
    <property type="entry name" value="CNNM"/>
    <property type="match status" value="1"/>
</dbReference>
<dbReference type="InterPro" id="IPR046342">
    <property type="entry name" value="CBS_dom_sf"/>
</dbReference>
<keyword evidence="4 10" id="KW-0812">Transmembrane</keyword>
<sequence>MEENSLSSIIIILILVCINAFFAASEMAIVSLNKNKINMLAAEGNKKAEALIKLLDEPSNFLATIQVGITLAGFFASASAATGISNNFANKLSYYNIPYSQQIALILTTIVISYLTLVLGELLPKRIALQKAEVVAMFSINIIVFLSKIAKPFVKFLSASTNLLIRILGISTEGLEEKVTEEEIKSLINIGEEHGVINKTERDMLDGIFEFDDKVAREIMTPRTEVYMINAEENFREIIDELINEKFSRIPIYEEDIDNIIGVLNIKDILTHLLKGDIESTDIRKVIKPAYFVPENKNIDELFKELKTSKNHMAILIDEYGGFSGIVTIEDIIEEVMGDISDEYDDEENFIIKLGANTYSIDGKCSLEDINEELHTEIISQYAETIGGFMLEKLGNIPKETDNTLIEYDNLLINVDTLGDKRIERVKLAIQKKEKIND</sequence>
<evidence type="ECO:0000313" key="15">
    <source>
        <dbReference type="Proteomes" id="UP000184241"/>
    </source>
</evidence>
<evidence type="ECO:0000256" key="7">
    <source>
        <dbReference type="ARBA" id="ARBA00023122"/>
    </source>
</evidence>
<evidence type="ECO:0000313" key="14">
    <source>
        <dbReference type="EMBL" id="SHI28353.1"/>
    </source>
</evidence>
<evidence type="ECO:0000256" key="10">
    <source>
        <dbReference type="PROSITE-ProRule" id="PRU01193"/>
    </source>
</evidence>
<feature type="domain" description="CNNM transmembrane" evidence="13">
    <location>
        <begin position="1"/>
        <end position="201"/>
    </location>
</feature>
<dbReference type="EMBL" id="FQXU01000011">
    <property type="protein sequence ID" value="SHI28353.1"/>
    <property type="molecule type" value="Genomic_DNA"/>
</dbReference>
<dbReference type="FunFam" id="3.10.580.10:FF:000002">
    <property type="entry name" value="Magnesium/cobalt efflux protein CorC"/>
    <property type="match status" value="1"/>
</dbReference>
<feature type="domain" description="CBS" evidence="12">
    <location>
        <begin position="286"/>
        <end position="343"/>
    </location>
</feature>
<keyword evidence="3" id="KW-1003">Cell membrane</keyword>
<dbReference type="InterPro" id="IPR002550">
    <property type="entry name" value="CNNM"/>
</dbReference>
<dbReference type="InterPro" id="IPR044751">
    <property type="entry name" value="Ion_transp-like_CBS"/>
</dbReference>
<feature type="transmembrane region" description="Helical" evidence="11">
    <location>
        <begin position="103"/>
        <end position="123"/>
    </location>
</feature>
<dbReference type="Gene3D" id="3.30.465.10">
    <property type="match status" value="1"/>
</dbReference>
<comment type="subcellular location">
    <subcellularLocation>
        <location evidence="1">Cell membrane</location>
        <topology evidence="1">Multi-pass membrane protein</topology>
    </subcellularLocation>
</comment>
<keyword evidence="7 9" id="KW-0129">CBS domain</keyword>
<evidence type="ECO:0000256" key="11">
    <source>
        <dbReference type="SAM" id="Phobius"/>
    </source>
</evidence>